<dbReference type="InterPro" id="IPR009717">
    <property type="entry name" value="Mo-dep_Nase_C"/>
</dbReference>
<sequence>MKSSSHMESNNGLLNPLRHWLESIEIQNQEVAHLLCKIIPAYCPFERNITLFGKKLFHIPPLCKLNPLYEQVVSLRFKSLSYLADVCGESALR</sequence>
<dbReference type="Proteomes" id="UP000252107">
    <property type="component" value="Unassembled WGS sequence"/>
</dbReference>
<protein>
    <submittedName>
        <fullName evidence="2">Nitrogenase</fullName>
    </submittedName>
</protein>
<keyword evidence="3" id="KW-1185">Reference proteome</keyword>
<comment type="caution">
    <text evidence="2">The sequence shown here is derived from an EMBL/GenBank/DDBJ whole genome shotgun (WGS) entry which is preliminary data.</text>
</comment>
<gene>
    <name evidence="2" type="ORF">A6770_03285</name>
</gene>
<dbReference type="AlphaFoldDB" id="A0A367QKT7"/>
<evidence type="ECO:0000313" key="2">
    <source>
        <dbReference type="EMBL" id="RCJ24695.1"/>
    </source>
</evidence>
<accession>A0A367QKT7</accession>
<feature type="domain" description="Mo-dependent nitrogenase C-terminal" evidence="1">
    <location>
        <begin position="13"/>
        <end position="90"/>
    </location>
</feature>
<proteinExistence type="predicted"/>
<dbReference type="EMBL" id="LXQD01000317">
    <property type="protein sequence ID" value="RCJ24695.1"/>
    <property type="molecule type" value="Genomic_DNA"/>
</dbReference>
<evidence type="ECO:0000313" key="3">
    <source>
        <dbReference type="Proteomes" id="UP000252107"/>
    </source>
</evidence>
<dbReference type="Pfam" id="PF06967">
    <property type="entry name" value="Mo-nitro_C"/>
    <property type="match status" value="1"/>
</dbReference>
<organism evidence="2 3">
    <name type="scientific">Nostoc minutum NIES-26</name>
    <dbReference type="NCBI Taxonomy" id="1844469"/>
    <lineage>
        <taxon>Bacteria</taxon>
        <taxon>Bacillati</taxon>
        <taxon>Cyanobacteriota</taxon>
        <taxon>Cyanophyceae</taxon>
        <taxon>Nostocales</taxon>
        <taxon>Nostocaceae</taxon>
        <taxon>Nostoc</taxon>
    </lineage>
</organism>
<evidence type="ECO:0000259" key="1">
    <source>
        <dbReference type="Pfam" id="PF06967"/>
    </source>
</evidence>
<name>A0A367QKT7_9NOSO</name>
<reference evidence="2" key="1">
    <citation type="submission" date="2016-04" db="EMBL/GenBank/DDBJ databases">
        <authorList>
            <person name="Tabuchi Yagui T.R."/>
        </authorList>
    </citation>
    <scope>NUCLEOTIDE SEQUENCE [LARGE SCALE GENOMIC DNA]</scope>
    <source>
        <strain evidence="2">NIES-26</strain>
    </source>
</reference>